<evidence type="ECO:0000256" key="1">
    <source>
        <dbReference type="SAM" id="Phobius"/>
    </source>
</evidence>
<dbReference type="RefSeq" id="WP_008485926.1">
    <property type="nucleotide sequence ID" value="NZ_AMRI01000024.1"/>
</dbReference>
<dbReference type="AlphaFoldDB" id="K2J2Z9"/>
<dbReference type="STRING" id="745411.B3C1_15267"/>
<feature type="transmembrane region" description="Helical" evidence="1">
    <location>
        <begin position="325"/>
        <end position="347"/>
    </location>
</feature>
<reference evidence="2 3" key="1">
    <citation type="journal article" date="2012" name="J. Bacteriol.">
        <title>Genome Sequence of Gallaecimonas xiamenensis Type Strain 3-C-1.</title>
        <authorList>
            <person name="Lai Q."/>
            <person name="Wang L."/>
            <person name="Wang W."/>
            <person name="Shao Z."/>
        </authorList>
    </citation>
    <scope>NUCLEOTIDE SEQUENCE [LARGE SCALE GENOMIC DNA]</scope>
    <source>
        <strain evidence="2 3">3-C-1</strain>
    </source>
</reference>
<evidence type="ECO:0000313" key="2">
    <source>
        <dbReference type="EMBL" id="EKE69483.1"/>
    </source>
</evidence>
<dbReference type="PATRIC" id="fig|745411.4.peg.3002"/>
<keyword evidence="1" id="KW-0812">Transmembrane</keyword>
<evidence type="ECO:0000313" key="3">
    <source>
        <dbReference type="Proteomes" id="UP000006755"/>
    </source>
</evidence>
<dbReference type="InterPro" id="IPR010295">
    <property type="entry name" value="DUF898"/>
</dbReference>
<feature type="transmembrane region" description="Helical" evidence="1">
    <location>
        <begin position="274"/>
        <end position="296"/>
    </location>
</feature>
<keyword evidence="1" id="KW-1133">Transmembrane helix</keyword>
<keyword evidence="3" id="KW-1185">Reference proteome</keyword>
<feature type="transmembrane region" description="Helical" evidence="1">
    <location>
        <begin position="176"/>
        <end position="201"/>
    </location>
</feature>
<gene>
    <name evidence="2" type="ORF">B3C1_15267</name>
</gene>
<sequence>MTTPQTSERHGFTFKGDGAEYFGIWIVNLALSILTLGVYSAWAKVRHQRYFYGNTQLDGDGFEYLATPVQILIGRLVAMAAIMLWVLCTSFFPPLAMLAIMVLSVLTPWLAVRNLRFDARVTRFRNVRFDFVGSVEGGYVNFLGKPMLAYVLVFSAGCIGAMLGAIMGMVGGKEGAIIGAVGLGTLSFLAGSVLSYGWLIYSIADYVGNHYRYGDKQFKAEIRLGEYFKTAAFATLLLVGLMIVAGLLMGLAGVAAGSLFEELGQGGEQAGQTAMIAVGVFYLIFFAVAMLVSAFVKVRLRNHLFNQTSIDGQLQLRSTLSVGSYLWVVVSNFLLIVVTLGLGSAWAQVRYAKLIADGTAVEGDLSLVAVKDHQQQTDVAIADEVASAFDVNIGII</sequence>
<proteinExistence type="predicted"/>
<keyword evidence="1" id="KW-0472">Membrane</keyword>
<dbReference type="EMBL" id="AMRI01000024">
    <property type="protein sequence ID" value="EKE69483.1"/>
    <property type="molecule type" value="Genomic_DNA"/>
</dbReference>
<protein>
    <recommendedName>
        <fullName evidence="4">DUF898 domain-containing protein</fullName>
    </recommendedName>
</protein>
<feature type="transmembrane region" description="Helical" evidence="1">
    <location>
        <begin position="22"/>
        <end position="43"/>
    </location>
</feature>
<feature type="transmembrane region" description="Helical" evidence="1">
    <location>
        <begin position="231"/>
        <end position="254"/>
    </location>
</feature>
<feature type="transmembrane region" description="Helical" evidence="1">
    <location>
        <begin position="148"/>
        <end position="170"/>
    </location>
</feature>
<name>K2J2Z9_9GAMM</name>
<dbReference type="eggNOG" id="COG4269">
    <property type="taxonomic scope" value="Bacteria"/>
</dbReference>
<feature type="transmembrane region" description="Helical" evidence="1">
    <location>
        <begin position="91"/>
        <end position="112"/>
    </location>
</feature>
<dbReference type="OrthoDB" id="9765721at2"/>
<evidence type="ECO:0008006" key="4">
    <source>
        <dbReference type="Google" id="ProtNLM"/>
    </source>
</evidence>
<organism evidence="2 3">
    <name type="scientific">Gallaecimonas xiamenensis 3-C-1</name>
    <dbReference type="NCBI Taxonomy" id="745411"/>
    <lineage>
        <taxon>Bacteria</taxon>
        <taxon>Pseudomonadati</taxon>
        <taxon>Pseudomonadota</taxon>
        <taxon>Gammaproteobacteria</taxon>
        <taxon>Enterobacterales</taxon>
        <taxon>Gallaecimonadaceae</taxon>
        <taxon>Gallaecimonas</taxon>
    </lineage>
</organism>
<feature type="transmembrane region" description="Helical" evidence="1">
    <location>
        <begin position="64"/>
        <end position="85"/>
    </location>
</feature>
<comment type="caution">
    <text evidence="2">The sequence shown here is derived from an EMBL/GenBank/DDBJ whole genome shotgun (WGS) entry which is preliminary data.</text>
</comment>
<accession>K2J2Z9</accession>
<dbReference type="Proteomes" id="UP000006755">
    <property type="component" value="Unassembled WGS sequence"/>
</dbReference>
<dbReference type="Pfam" id="PF05987">
    <property type="entry name" value="DUF898"/>
    <property type="match status" value="1"/>
</dbReference>